<comment type="caution">
    <text evidence="1">The sequence shown here is derived from an EMBL/GenBank/DDBJ whole genome shotgun (WGS) entry which is preliminary data.</text>
</comment>
<dbReference type="OrthoDB" id="2941457at2"/>
<dbReference type="InterPro" id="IPR008861">
    <property type="entry name" value="GpX-like"/>
</dbReference>
<name>A0A6N7W2H9_ACIFE</name>
<proteinExistence type="predicted"/>
<dbReference type="Proteomes" id="UP000441455">
    <property type="component" value="Unassembled WGS sequence"/>
</dbReference>
<evidence type="ECO:0000313" key="2">
    <source>
        <dbReference type="Proteomes" id="UP000441455"/>
    </source>
</evidence>
<dbReference type="RefSeq" id="WP_154488234.1">
    <property type="nucleotide sequence ID" value="NZ_VULN01000009.1"/>
</dbReference>
<dbReference type="AlphaFoldDB" id="A0A6N7W2H9"/>
<dbReference type="EMBL" id="VULN01000009">
    <property type="protein sequence ID" value="MSS82368.1"/>
    <property type="molecule type" value="Genomic_DNA"/>
</dbReference>
<evidence type="ECO:0000313" key="1">
    <source>
        <dbReference type="EMBL" id="MSS82368.1"/>
    </source>
</evidence>
<sequence length="67" mass="7473">MSKTLTTIQGDMWDLISYRTYGTEQGVKVLLDANPDLADQLVLPGGLTVVIPDYEPPTSDLLPPWRR</sequence>
<dbReference type="Pfam" id="PF05489">
    <property type="entry name" value="Phage_tail_X"/>
    <property type="match status" value="1"/>
</dbReference>
<protein>
    <submittedName>
        <fullName evidence="1">Phage tail protein</fullName>
    </submittedName>
</protein>
<reference evidence="1 2" key="1">
    <citation type="submission" date="2019-08" db="EMBL/GenBank/DDBJ databases">
        <title>In-depth cultivation of the pig gut microbiome towards novel bacterial diversity and tailored functional studies.</title>
        <authorList>
            <person name="Wylensek D."/>
            <person name="Hitch T.C.A."/>
            <person name="Clavel T."/>
        </authorList>
    </citation>
    <scope>NUCLEOTIDE SEQUENCE [LARGE SCALE GENOMIC DNA]</scope>
    <source>
        <strain evidence="1 2">WCA-389-WT-5B</strain>
    </source>
</reference>
<gene>
    <name evidence="1" type="ORF">FX155_07150</name>
</gene>
<organism evidence="1 2">
    <name type="scientific">Acidaminococcus fermentans</name>
    <dbReference type="NCBI Taxonomy" id="905"/>
    <lineage>
        <taxon>Bacteria</taxon>
        <taxon>Bacillati</taxon>
        <taxon>Bacillota</taxon>
        <taxon>Negativicutes</taxon>
        <taxon>Acidaminococcales</taxon>
        <taxon>Acidaminococcaceae</taxon>
        <taxon>Acidaminococcus</taxon>
    </lineage>
</organism>
<accession>A0A6N7W2H9</accession>